<dbReference type="InterPro" id="IPR008915">
    <property type="entry name" value="Peptidase_M50"/>
</dbReference>
<dbReference type="GO" id="GO:1905897">
    <property type="term" value="P:regulation of response to endoplasmic reticulum stress"/>
    <property type="evidence" value="ECO:0007669"/>
    <property type="project" value="TreeGrafter"/>
</dbReference>
<organism evidence="8 9">
    <name type="scientific">Daedalea quercina L-15889</name>
    <dbReference type="NCBI Taxonomy" id="1314783"/>
    <lineage>
        <taxon>Eukaryota</taxon>
        <taxon>Fungi</taxon>
        <taxon>Dikarya</taxon>
        <taxon>Basidiomycota</taxon>
        <taxon>Agaricomycotina</taxon>
        <taxon>Agaricomycetes</taxon>
        <taxon>Polyporales</taxon>
        <taxon>Fomitopsis</taxon>
    </lineage>
</organism>
<protein>
    <recommendedName>
        <fullName evidence="5">Endopeptidase S2P</fullName>
    </recommendedName>
</protein>
<evidence type="ECO:0000313" key="8">
    <source>
        <dbReference type="EMBL" id="KZT64798.1"/>
    </source>
</evidence>
<feature type="transmembrane region" description="Helical" evidence="6">
    <location>
        <begin position="562"/>
        <end position="583"/>
    </location>
</feature>
<dbReference type="OrthoDB" id="7694678at2759"/>
<dbReference type="PANTHER" id="PTHR13325:SF3">
    <property type="entry name" value="MEMBRANE-BOUND TRANSCRIPTION FACTOR SITE-2 PROTEASE"/>
    <property type="match status" value="1"/>
</dbReference>
<feature type="transmembrane region" description="Helical" evidence="6">
    <location>
        <begin position="6"/>
        <end position="29"/>
    </location>
</feature>
<dbReference type="PRINTS" id="PR01000">
    <property type="entry name" value="SREBPS2PTASE"/>
</dbReference>
<keyword evidence="3 6" id="KW-1133">Transmembrane helix</keyword>
<feature type="transmembrane region" description="Helical" evidence="6">
    <location>
        <begin position="116"/>
        <end position="137"/>
    </location>
</feature>
<keyword evidence="4 6" id="KW-0472">Membrane</keyword>
<comment type="subcellular location">
    <subcellularLocation>
        <location evidence="1">Endomembrane system</location>
        <topology evidence="1">Multi-pass membrane protein</topology>
    </subcellularLocation>
</comment>
<dbReference type="PANTHER" id="PTHR13325">
    <property type="entry name" value="PROTEASE M50 MEMBRANE-BOUND TRANSCRIPTION FACTOR SITE 2 PROTEASE"/>
    <property type="match status" value="1"/>
</dbReference>
<dbReference type="GO" id="GO:0012505">
    <property type="term" value="C:endomembrane system"/>
    <property type="evidence" value="ECO:0007669"/>
    <property type="project" value="UniProtKB-SubCell"/>
</dbReference>
<dbReference type="GO" id="GO:0016020">
    <property type="term" value="C:membrane"/>
    <property type="evidence" value="ECO:0007669"/>
    <property type="project" value="InterPro"/>
</dbReference>
<evidence type="ECO:0000313" key="9">
    <source>
        <dbReference type="Proteomes" id="UP000076727"/>
    </source>
</evidence>
<name>A0A165LSJ3_9APHY</name>
<sequence length="585" mass="62524">MSLFSTLFSALYALAGLWAALHLLACLLLPGTPRVPQEYYPPPTDTSRLFVTERILFLGVRTTLFNRRADWLADWLEGKGRSFARAARAVYDVGCVLAAAGMLAALGLLTWTAARLAGAVLGSWAGTGSAASAAHMWKRDEAAEAFAESQAGYGIPVYAIIPGVTVPLSHIPLLLVVLISSQIIHELGHLITAALENVPVITVGLSINVIIPSAFVALSHGALRELPAPARLRIASSGAFHNLVLYLLFSALARAPIPGYRDVSAWGRVVARVQPGSPLEGHLPVGAIVTKIDDDFLSAPAAAADADADAWTVLLSRADAGKNAGGEGALGWCVDRRWFVDQPAVCCMPGANASLTQTSCFVAYPPLALDRCVDPVPYLGDSVEAPAYARCTSTVECGAEQVCMGPRDDQMLLRLTVHLPTWAAPARQLTDRIVVWNGPRREILEEVEVTTYAPCYSLLPLLLPSILTSFLSYFTALNLSLFLFNLVPLSFLDGAPCFSALFDIAVLEMSRVPAPAVSDPYGRYGGTRDADLAALEGGGSPSEHWHTRFDARARWKRRLKRVIHLVSVVLVGASIVLGIVVGMSG</sequence>
<feature type="transmembrane region" description="Helical" evidence="6">
    <location>
        <begin position="461"/>
        <end position="484"/>
    </location>
</feature>
<dbReference type="EMBL" id="KV429118">
    <property type="protein sequence ID" value="KZT64798.1"/>
    <property type="molecule type" value="Genomic_DNA"/>
</dbReference>
<keyword evidence="2 6" id="KW-0812">Transmembrane</keyword>
<dbReference type="InterPro" id="IPR001193">
    <property type="entry name" value="MBTPS2"/>
</dbReference>
<evidence type="ECO:0000259" key="7">
    <source>
        <dbReference type="Pfam" id="PF02163"/>
    </source>
</evidence>
<dbReference type="GO" id="GO:0004222">
    <property type="term" value="F:metalloendopeptidase activity"/>
    <property type="evidence" value="ECO:0007669"/>
    <property type="project" value="InterPro"/>
</dbReference>
<dbReference type="Proteomes" id="UP000076727">
    <property type="component" value="Unassembled WGS sequence"/>
</dbReference>
<dbReference type="GO" id="GO:0005737">
    <property type="term" value="C:cytoplasm"/>
    <property type="evidence" value="ECO:0007669"/>
    <property type="project" value="TreeGrafter"/>
</dbReference>
<dbReference type="Pfam" id="PF02163">
    <property type="entry name" value="Peptidase_M50"/>
    <property type="match status" value="1"/>
</dbReference>
<feature type="transmembrane region" description="Helical" evidence="6">
    <location>
        <begin position="157"/>
        <end position="179"/>
    </location>
</feature>
<keyword evidence="9" id="KW-1185">Reference proteome</keyword>
<feature type="transmembrane region" description="Helical" evidence="6">
    <location>
        <begin position="89"/>
        <end position="110"/>
    </location>
</feature>
<feature type="domain" description="Peptidase M50" evidence="7">
    <location>
        <begin position="174"/>
        <end position="253"/>
    </location>
</feature>
<reference evidence="8 9" key="1">
    <citation type="journal article" date="2016" name="Mol. Biol. Evol.">
        <title>Comparative Genomics of Early-Diverging Mushroom-Forming Fungi Provides Insights into the Origins of Lignocellulose Decay Capabilities.</title>
        <authorList>
            <person name="Nagy L.G."/>
            <person name="Riley R."/>
            <person name="Tritt A."/>
            <person name="Adam C."/>
            <person name="Daum C."/>
            <person name="Floudas D."/>
            <person name="Sun H."/>
            <person name="Yadav J.S."/>
            <person name="Pangilinan J."/>
            <person name="Larsson K.H."/>
            <person name="Matsuura K."/>
            <person name="Barry K."/>
            <person name="Labutti K."/>
            <person name="Kuo R."/>
            <person name="Ohm R.A."/>
            <person name="Bhattacharya S.S."/>
            <person name="Shirouzu T."/>
            <person name="Yoshinaga Y."/>
            <person name="Martin F.M."/>
            <person name="Grigoriev I.V."/>
            <person name="Hibbett D.S."/>
        </authorList>
    </citation>
    <scope>NUCLEOTIDE SEQUENCE [LARGE SCALE GENOMIC DNA]</scope>
    <source>
        <strain evidence="8 9">L-15889</strain>
    </source>
</reference>
<feature type="transmembrane region" description="Helical" evidence="6">
    <location>
        <begin position="199"/>
        <end position="218"/>
    </location>
</feature>
<gene>
    <name evidence="8" type="ORF">DAEQUDRAFT_769369</name>
</gene>
<dbReference type="STRING" id="1314783.A0A165LSJ3"/>
<accession>A0A165LSJ3</accession>
<dbReference type="AlphaFoldDB" id="A0A165LSJ3"/>
<evidence type="ECO:0000256" key="5">
    <source>
        <dbReference type="ARBA" id="ARBA00032658"/>
    </source>
</evidence>
<evidence type="ECO:0000256" key="3">
    <source>
        <dbReference type="ARBA" id="ARBA00022989"/>
    </source>
</evidence>
<evidence type="ECO:0000256" key="4">
    <source>
        <dbReference type="ARBA" id="ARBA00023136"/>
    </source>
</evidence>
<dbReference type="GO" id="GO:0031293">
    <property type="term" value="P:membrane protein intracellular domain proteolysis"/>
    <property type="evidence" value="ECO:0007669"/>
    <property type="project" value="TreeGrafter"/>
</dbReference>
<evidence type="ECO:0000256" key="6">
    <source>
        <dbReference type="SAM" id="Phobius"/>
    </source>
</evidence>
<proteinExistence type="predicted"/>
<evidence type="ECO:0000256" key="1">
    <source>
        <dbReference type="ARBA" id="ARBA00004127"/>
    </source>
</evidence>
<evidence type="ECO:0000256" key="2">
    <source>
        <dbReference type="ARBA" id="ARBA00022692"/>
    </source>
</evidence>